<dbReference type="InterPro" id="IPR034660">
    <property type="entry name" value="DinB/YfiT-like"/>
</dbReference>
<dbReference type="Pfam" id="PF12867">
    <property type="entry name" value="DinB_2"/>
    <property type="match status" value="1"/>
</dbReference>
<reference evidence="3" key="1">
    <citation type="submission" date="2017-02" db="EMBL/GenBank/DDBJ databases">
        <authorList>
            <person name="Varghese N."/>
            <person name="Submissions S."/>
        </authorList>
    </citation>
    <scope>NUCLEOTIDE SEQUENCE [LARGE SCALE GENOMIC DNA]</scope>
    <source>
        <strain evidence="3">DSM 22385</strain>
    </source>
</reference>
<dbReference type="Proteomes" id="UP000189981">
    <property type="component" value="Unassembled WGS sequence"/>
</dbReference>
<dbReference type="AlphaFoldDB" id="A0A1T5BBD5"/>
<dbReference type="Gene3D" id="1.20.120.450">
    <property type="entry name" value="dinb family like domain"/>
    <property type="match status" value="1"/>
</dbReference>
<feature type="domain" description="DinB-like" evidence="1">
    <location>
        <begin position="9"/>
        <end position="158"/>
    </location>
</feature>
<accession>A0A1T5BBD5</accession>
<gene>
    <name evidence="2" type="ORF">SAMN05661099_1460</name>
</gene>
<dbReference type="SUPFAM" id="SSF109854">
    <property type="entry name" value="DinB/YfiT-like putative metalloenzymes"/>
    <property type="match status" value="1"/>
</dbReference>
<proteinExistence type="predicted"/>
<evidence type="ECO:0000259" key="1">
    <source>
        <dbReference type="Pfam" id="PF12867"/>
    </source>
</evidence>
<keyword evidence="3" id="KW-1185">Reference proteome</keyword>
<name>A0A1T5BBD5_9SPHI</name>
<evidence type="ECO:0000313" key="2">
    <source>
        <dbReference type="EMBL" id="SKB44320.1"/>
    </source>
</evidence>
<protein>
    <submittedName>
        <fullName evidence="2">DinB superfamily protein</fullName>
    </submittedName>
</protein>
<dbReference type="InterPro" id="IPR024775">
    <property type="entry name" value="DinB-like"/>
</dbReference>
<dbReference type="EMBL" id="FUYR01000001">
    <property type="protein sequence ID" value="SKB44320.1"/>
    <property type="molecule type" value="Genomic_DNA"/>
</dbReference>
<sequence>MSNSLKQEVEQTFRELISMLSSIDEKKFNSVPFEGSWTPGQLADHLFKSYDAVNVLKGRTEAPSRPYDQNVQGLKDIFLNFETKMESPDFIIPSNEPIEKEKMLQGLRTRTNALMAIAENDDLSLLCLDFAFPANGCLTRFEWLSFINFHTMRHNNQLKKIISAL</sequence>
<dbReference type="OrthoDB" id="679284at2"/>
<organism evidence="2 3">
    <name type="scientific">Daejeonella lutea</name>
    <dbReference type="NCBI Taxonomy" id="572036"/>
    <lineage>
        <taxon>Bacteria</taxon>
        <taxon>Pseudomonadati</taxon>
        <taxon>Bacteroidota</taxon>
        <taxon>Sphingobacteriia</taxon>
        <taxon>Sphingobacteriales</taxon>
        <taxon>Sphingobacteriaceae</taxon>
        <taxon>Daejeonella</taxon>
    </lineage>
</organism>
<dbReference type="RefSeq" id="WP_079701934.1">
    <property type="nucleotide sequence ID" value="NZ_FUYR01000001.1"/>
</dbReference>
<dbReference type="STRING" id="572036.SAMN05661099_1460"/>
<evidence type="ECO:0000313" key="3">
    <source>
        <dbReference type="Proteomes" id="UP000189981"/>
    </source>
</evidence>